<dbReference type="AlphaFoldDB" id="A0AAD2CT23"/>
<evidence type="ECO:0000313" key="2">
    <source>
        <dbReference type="EMBL" id="CAJ1945121.1"/>
    </source>
</evidence>
<feature type="chain" id="PRO_5042108777" evidence="1">
    <location>
        <begin position="22"/>
        <end position="334"/>
    </location>
</feature>
<sequence>MWKVCMVALLCFCIESETAFGFVPPQPQSISRLDSFSIEEKHAPSQSFFLAPRRSRIVSGGTRLYAEEEKRKKSKGVYVRPSGAIEKGSGFFVPGLEGPKVRVVFGSVLLILTAINHITSPTPFGNLSFEEVVAILYSLLVLFQAAIEFGKEDLIIEGSSTSSASKTTSSTTSNTDEKLLQKWATFSNINDDEKSKIQWAAASYLSVTPATQMMLLEGSSSLEDEADTTNQMVYRLGTTTTMASPTDESTGIQAALKQLEQSKGGRISLPLTHPAAVDLGLNAADETRCIVLQRITGNSCWLVTSDQLLASFTQSDLKWLGRLAAYVGGTTSPY</sequence>
<accession>A0AAD2CT23</accession>
<keyword evidence="1" id="KW-0732">Signal</keyword>
<dbReference type="Proteomes" id="UP001295423">
    <property type="component" value="Unassembled WGS sequence"/>
</dbReference>
<evidence type="ECO:0000256" key="1">
    <source>
        <dbReference type="SAM" id="SignalP"/>
    </source>
</evidence>
<dbReference type="EMBL" id="CAKOGP040001335">
    <property type="protein sequence ID" value="CAJ1945121.1"/>
    <property type="molecule type" value="Genomic_DNA"/>
</dbReference>
<organism evidence="2 3">
    <name type="scientific">Cylindrotheca closterium</name>
    <dbReference type="NCBI Taxonomy" id="2856"/>
    <lineage>
        <taxon>Eukaryota</taxon>
        <taxon>Sar</taxon>
        <taxon>Stramenopiles</taxon>
        <taxon>Ochrophyta</taxon>
        <taxon>Bacillariophyta</taxon>
        <taxon>Bacillariophyceae</taxon>
        <taxon>Bacillariophycidae</taxon>
        <taxon>Bacillariales</taxon>
        <taxon>Bacillariaceae</taxon>
        <taxon>Cylindrotheca</taxon>
    </lineage>
</organism>
<name>A0AAD2CT23_9STRA</name>
<reference evidence="2" key="1">
    <citation type="submission" date="2023-08" db="EMBL/GenBank/DDBJ databases">
        <authorList>
            <person name="Audoor S."/>
            <person name="Bilcke G."/>
        </authorList>
    </citation>
    <scope>NUCLEOTIDE SEQUENCE</scope>
</reference>
<keyword evidence="3" id="KW-1185">Reference proteome</keyword>
<comment type="caution">
    <text evidence="2">The sequence shown here is derived from an EMBL/GenBank/DDBJ whole genome shotgun (WGS) entry which is preliminary data.</text>
</comment>
<proteinExistence type="predicted"/>
<feature type="signal peptide" evidence="1">
    <location>
        <begin position="1"/>
        <end position="21"/>
    </location>
</feature>
<protein>
    <submittedName>
        <fullName evidence="2">Uncharacterized protein</fullName>
    </submittedName>
</protein>
<evidence type="ECO:0000313" key="3">
    <source>
        <dbReference type="Proteomes" id="UP001295423"/>
    </source>
</evidence>
<gene>
    <name evidence="2" type="ORF">CYCCA115_LOCUS9265</name>
</gene>